<dbReference type="AlphaFoldDB" id="D6SU50"/>
<evidence type="ECO:0000259" key="4">
    <source>
        <dbReference type="Pfam" id="PF25137"/>
    </source>
</evidence>
<reference evidence="5" key="1">
    <citation type="submission" date="2010-05" db="EMBL/GenBank/DDBJ databases">
        <title>The draft genome of Desulfonatronospira thiodismutans ASO3-1.</title>
        <authorList>
            <consortium name="US DOE Joint Genome Institute (JGI-PGF)"/>
            <person name="Lucas S."/>
            <person name="Copeland A."/>
            <person name="Lapidus A."/>
            <person name="Cheng J.-F."/>
            <person name="Bruce D."/>
            <person name="Goodwin L."/>
            <person name="Pitluck S."/>
            <person name="Chertkov O."/>
            <person name="Brettin T."/>
            <person name="Detter J.C."/>
            <person name="Han C."/>
            <person name="Land M.L."/>
            <person name="Hauser L."/>
            <person name="Kyrpides N."/>
            <person name="Mikhailova N."/>
            <person name="Muyzer G."/>
            <person name="Woyke T."/>
        </authorList>
    </citation>
    <scope>NUCLEOTIDE SEQUENCE [LARGE SCALE GENOMIC DNA]</scope>
    <source>
        <strain evidence="5">ASO3-1</strain>
    </source>
</reference>
<dbReference type="GO" id="GO:0046872">
    <property type="term" value="F:metal ion binding"/>
    <property type="evidence" value="ECO:0007669"/>
    <property type="project" value="InterPro"/>
</dbReference>
<evidence type="ECO:0000313" key="6">
    <source>
        <dbReference type="Proteomes" id="UP000005496"/>
    </source>
</evidence>
<feature type="domain" description="Alcohol dehydrogenase iron-type/glycerol dehydrogenase GldA" evidence="3">
    <location>
        <begin position="10"/>
        <end position="177"/>
    </location>
</feature>
<evidence type="ECO:0000259" key="3">
    <source>
        <dbReference type="Pfam" id="PF00465"/>
    </source>
</evidence>
<dbReference type="Pfam" id="PF00465">
    <property type="entry name" value="Fe-ADH"/>
    <property type="match status" value="1"/>
</dbReference>
<dbReference type="Proteomes" id="UP000005496">
    <property type="component" value="Unassembled WGS sequence"/>
</dbReference>
<comment type="caution">
    <text evidence="5">The sequence shown here is derived from an EMBL/GenBank/DDBJ whole genome shotgun (WGS) entry which is preliminary data.</text>
</comment>
<evidence type="ECO:0000256" key="1">
    <source>
        <dbReference type="ARBA" id="ARBA00007358"/>
    </source>
</evidence>
<keyword evidence="2" id="KW-0560">Oxidoreductase</keyword>
<name>D6SU50_9BACT</name>
<dbReference type="PANTHER" id="PTHR11496:SF103">
    <property type="entry name" value="DEHYDROGENASE, PUTATIVE-RELATED"/>
    <property type="match status" value="1"/>
</dbReference>
<dbReference type="eggNOG" id="COG1454">
    <property type="taxonomic scope" value="Bacteria"/>
</dbReference>
<dbReference type="InterPro" id="IPR001670">
    <property type="entry name" value="ADH_Fe/GldA"/>
</dbReference>
<dbReference type="EMBL" id="ACJN02000004">
    <property type="protein sequence ID" value="EFI32830.1"/>
    <property type="molecule type" value="Genomic_DNA"/>
</dbReference>
<dbReference type="OrthoDB" id="9778433at2"/>
<accession>D6SU50</accession>
<gene>
    <name evidence="5" type="ORF">Dthio_PD0137</name>
</gene>
<dbReference type="InterPro" id="IPR039697">
    <property type="entry name" value="Alcohol_dehydrogenase_Fe"/>
</dbReference>
<dbReference type="Gene3D" id="3.40.50.1970">
    <property type="match status" value="1"/>
</dbReference>
<organism evidence="5 6">
    <name type="scientific">Desulfonatronospira thiodismutans ASO3-1</name>
    <dbReference type="NCBI Taxonomy" id="555779"/>
    <lineage>
        <taxon>Bacteria</taxon>
        <taxon>Pseudomonadati</taxon>
        <taxon>Thermodesulfobacteriota</taxon>
        <taxon>Desulfovibrionia</taxon>
        <taxon>Desulfovibrionales</taxon>
        <taxon>Desulfonatronovibrionaceae</taxon>
        <taxon>Desulfonatronospira</taxon>
    </lineage>
</organism>
<keyword evidence="6" id="KW-1185">Reference proteome</keyword>
<dbReference type="RefSeq" id="WP_008871526.1">
    <property type="nucleotide sequence ID" value="NZ_ACJN02000004.1"/>
</dbReference>
<dbReference type="Pfam" id="PF25137">
    <property type="entry name" value="ADH_Fe_C"/>
    <property type="match status" value="1"/>
</dbReference>
<dbReference type="GO" id="GO:0004022">
    <property type="term" value="F:alcohol dehydrogenase (NAD+) activity"/>
    <property type="evidence" value="ECO:0007669"/>
    <property type="project" value="TreeGrafter"/>
</dbReference>
<dbReference type="PANTHER" id="PTHR11496">
    <property type="entry name" value="ALCOHOL DEHYDROGENASE"/>
    <property type="match status" value="1"/>
</dbReference>
<proteinExistence type="inferred from homology"/>
<dbReference type="CDD" id="cd08182">
    <property type="entry name" value="HEPD"/>
    <property type="match status" value="1"/>
</dbReference>
<dbReference type="Gene3D" id="1.20.1090.10">
    <property type="entry name" value="Dehydroquinate synthase-like - alpha domain"/>
    <property type="match status" value="1"/>
</dbReference>
<dbReference type="GO" id="GO:0017000">
    <property type="term" value="P:antibiotic biosynthetic process"/>
    <property type="evidence" value="ECO:0007669"/>
    <property type="project" value="InterPro"/>
</dbReference>
<evidence type="ECO:0000313" key="5">
    <source>
        <dbReference type="EMBL" id="EFI32830.1"/>
    </source>
</evidence>
<feature type="domain" description="Fe-containing alcohol dehydrogenase-like C-terminal" evidence="4">
    <location>
        <begin position="189"/>
        <end position="316"/>
    </location>
</feature>
<protein>
    <submittedName>
        <fullName evidence="5">Iron-containing alcohol dehydrogenase</fullName>
    </submittedName>
</protein>
<dbReference type="FunFam" id="3.40.50.1970:FF:000003">
    <property type="entry name" value="Alcohol dehydrogenase, iron-containing"/>
    <property type="match status" value="1"/>
</dbReference>
<comment type="similarity">
    <text evidence="1">Belongs to the iron-containing alcohol dehydrogenase family.</text>
</comment>
<dbReference type="InterPro" id="IPR035873">
    <property type="entry name" value="PhpC"/>
</dbReference>
<dbReference type="InterPro" id="IPR056798">
    <property type="entry name" value="ADH_Fe_C"/>
</dbReference>
<evidence type="ECO:0000256" key="2">
    <source>
        <dbReference type="ARBA" id="ARBA00023002"/>
    </source>
</evidence>
<sequence length="360" mass="39908">MPDTWTHYHPVRIISGPGCIQKVASHLKGNPWLLLTSPGFTRRGTTDRLKALVSPHTLQVHDQVEPNPDLDHLDQLTRHYRQNMPRGILALGGGSVLDTAKVLSLTLPCSLDNPLHAVLRQGEEYSWNTSLEVIALPATAGTGAEVTPFATVWDRLNNKKHSISSELAYPELALLDPELTLSLPHKQTLYPGLDAVSHALESLWNKNATAISTAYAWQALSLALENLPDVLDDPGNLASRQNMQHASLLAGLAISRTKTAIAHSISYPLTSYYQVPHGLACSFTLPRLLDRHLESLADTPWKKELLQDLQAFLSGLDLDSHIEKYATQEQILSLQDHMLSKDRADNYIFHPTPLEQIIRP</sequence>
<dbReference type="SUPFAM" id="SSF56796">
    <property type="entry name" value="Dehydroquinate synthase-like"/>
    <property type="match status" value="1"/>
</dbReference>